<feature type="region of interest" description="Disordered" evidence="1">
    <location>
        <begin position="1"/>
        <end position="92"/>
    </location>
</feature>
<keyword evidence="3" id="KW-1185">Reference proteome</keyword>
<dbReference type="Proteomes" id="UP000485058">
    <property type="component" value="Unassembled WGS sequence"/>
</dbReference>
<proteinExistence type="predicted"/>
<evidence type="ECO:0000256" key="1">
    <source>
        <dbReference type="SAM" id="MobiDB-lite"/>
    </source>
</evidence>
<dbReference type="EMBL" id="BLLF01002893">
    <property type="protein sequence ID" value="GFH25698.1"/>
    <property type="molecule type" value="Genomic_DNA"/>
</dbReference>
<feature type="non-terminal residue" evidence="2">
    <location>
        <position position="473"/>
    </location>
</feature>
<gene>
    <name evidence="2" type="ORF">HaLaN_23703</name>
</gene>
<evidence type="ECO:0000313" key="2">
    <source>
        <dbReference type="EMBL" id="GFH25698.1"/>
    </source>
</evidence>
<feature type="compositionally biased region" description="Pro residues" evidence="1">
    <location>
        <begin position="55"/>
        <end position="65"/>
    </location>
</feature>
<feature type="non-terminal residue" evidence="2">
    <location>
        <position position="1"/>
    </location>
</feature>
<evidence type="ECO:0000313" key="3">
    <source>
        <dbReference type="Proteomes" id="UP000485058"/>
    </source>
</evidence>
<name>A0A6A0A2H4_HAELA</name>
<accession>A0A6A0A2H4</accession>
<sequence length="473" mass="49650">PCPAGVGRHPPPLPRPAASQRRPPTRPLHRPGSTQPGPRVPAAAAVGPGGGPLPTAAPPGRPPVPCSRHPGQAPDPPGGGAGPVLCSQGAGQATTRRGAAPVAGRVVAAGINAAAQAAGAGQGKLATGMAGSGARGTGMSAGFSGARPEVQGHTVSLLFWALAQLRYCPPALLTRQLLQHTQELLPDVAVDVAQLVASMSGRECCALAWALARLEVRPPAAWLLLFRARVRQLAAEEQLRGAAAQPPTSTAAAAAARKGCNWAGMRALLNSAGGVRIRTPQLITSYFLLVTMGGAPGGNGRVACQDALCHLSLPKSCQGLTVLLAWRRKRDPGRSQSAASHMGRATQFLQLGSLTADTPAAPRLWTCVLQRQHPSPNRHFLKGVGLRVAHDSYEQHPLRDTFTSIFTTLLPAHPQCMGRRRVVVLVQPPVTMLRRFDYQTNYVHICFPGFWPDPLPGLSLAALSSKHDHKQRN</sequence>
<comment type="caution">
    <text evidence="2">The sequence shown here is derived from an EMBL/GenBank/DDBJ whole genome shotgun (WGS) entry which is preliminary data.</text>
</comment>
<feature type="compositionally biased region" description="Pro residues" evidence="1">
    <location>
        <begin position="1"/>
        <end position="15"/>
    </location>
</feature>
<organism evidence="2 3">
    <name type="scientific">Haematococcus lacustris</name>
    <name type="common">Green alga</name>
    <name type="synonym">Haematococcus pluvialis</name>
    <dbReference type="NCBI Taxonomy" id="44745"/>
    <lineage>
        <taxon>Eukaryota</taxon>
        <taxon>Viridiplantae</taxon>
        <taxon>Chlorophyta</taxon>
        <taxon>core chlorophytes</taxon>
        <taxon>Chlorophyceae</taxon>
        <taxon>CS clade</taxon>
        <taxon>Chlamydomonadales</taxon>
        <taxon>Haematococcaceae</taxon>
        <taxon>Haematococcus</taxon>
    </lineage>
</organism>
<protein>
    <submittedName>
        <fullName evidence="2">Uncharacterized protein</fullName>
    </submittedName>
</protein>
<dbReference type="AlphaFoldDB" id="A0A6A0A2H4"/>
<feature type="compositionally biased region" description="Low complexity" evidence="1">
    <location>
        <begin position="36"/>
        <end position="46"/>
    </location>
</feature>
<reference evidence="2 3" key="1">
    <citation type="submission" date="2020-02" db="EMBL/GenBank/DDBJ databases">
        <title>Draft genome sequence of Haematococcus lacustris strain NIES-144.</title>
        <authorList>
            <person name="Morimoto D."/>
            <person name="Nakagawa S."/>
            <person name="Yoshida T."/>
            <person name="Sawayama S."/>
        </authorList>
    </citation>
    <scope>NUCLEOTIDE SEQUENCE [LARGE SCALE GENOMIC DNA]</scope>
    <source>
        <strain evidence="2 3">NIES-144</strain>
    </source>
</reference>